<dbReference type="STRING" id="1344416.A0A139AMP9"/>
<dbReference type="InterPro" id="IPR006222">
    <property type="entry name" value="GCVT_N"/>
</dbReference>
<feature type="domain" description="Aminomethyltransferase C-terminal" evidence="4">
    <location>
        <begin position="857"/>
        <end position="938"/>
    </location>
</feature>
<keyword evidence="6" id="KW-0808">Transferase</keyword>
<keyword evidence="6" id="KW-0489">Methyltransferase</keyword>
<name>A0A139AMP9_GONPJ</name>
<dbReference type="GO" id="GO:0008168">
    <property type="term" value="F:methyltransferase activity"/>
    <property type="evidence" value="ECO:0007669"/>
    <property type="project" value="UniProtKB-KW"/>
</dbReference>
<dbReference type="AlphaFoldDB" id="A0A139AMP9"/>
<dbReference type="Pfam" id="PF09347">
    <property type="entry name" value="DUF1989"/>
    <property type="match status" value="1"/>
</dbReference>
<dbReference type="InterPro" id="IPR029043">
    <property type="entry name" value="GcvT/YgfZ_C"/>
</dbReference>
<comment type="similarity">
    <text evidence="1">Belongs to the GcvT family.</text>
</comment>
<feature type="region of interest" description="Disordered" evidence="2">
    <location>
        <begin position="137"/>
        <end position="180"/>
    </location>
</feature>
<dbReference type="Pfam" id="PF01571">
    <property type="entry name" value="GCV_T"/>
    <property type="match status" value="1"/>
</dbReference>
<dbReference type="InterPro" id="IPR028896">
    <property type="entry name" value="GcvT/YgfZ/DmdA"/>
</dbReference>
<evidence type="ECO:0000256" key="2">
    <source>
        <dbReference type="SAM" id="MobiDB-lite"/>
    </source>
</evidence>
<dbReference type="Proteomes" id="UP000070544">
    <property type="component" value="Unassembled WGS sequence"/>
</dbReference>
<organism evidence="6 7">
    <name type="scientific">Gonapodya prolifera (strain JEL478)</name>
    <name type="common">Monoblepharis prolifera</name>
    <dbReference type="NCBI Taxonomy" id="1344416"/>
    <lineage>
        <taxon>Eukaryota</taxon>
        <taxon>Fungi</taxon>
        <taxon>Fungi incertae sedis</taxon>
        <taxon>Chytridiomycota</taxon>
        <taxon>Chytridiomycota incertae sedis</taxon>
        <taxon>Monoblepharidomycetes</taxon>
        <taxon>Monoblepharidales</taxon>
        <taxon>Gonapodyaceae</taxon>
        <taxon>Gonapodya</taxon>
    </lineage>
</organism>
<accession>A0A139AMP9</accession>
<evidence type="ECO:0000256" key="1">
    <source>
        <dbReference type="ARBA" id="ARBA00008609"/>
    </source>
</evidence>
<keyword evidence="7" id="KW-1185">Reference proteome</keyword>
<dbReference type="PANTHER" id="PTHR43757:SF2">
    <property type="entry name" value="AMINOMETHYLTRANSFERASE, MITOCHONDRIAL"/>
    <property type="match status" value="1"/>
</dbReference>
<evidence type="ECO:0000259" key="4">
    <source>
        <dbReference type="Pfam" id="PF08669"/>
    </source>
</evidence>
<dbReference type="SUPFAM" id="SSF101790">
    <property type="entry name" value="Aminomethyltransferase beta-barrel domain"/>
    <property type="match status" value="1"/>
</dbReference>
<evidence type="ECO:0000313" key="6">
    <source>
        <dbReference type="EMBL" id="KXS18042.1"/>
    </source>
</evidence>
<proteinExistence type="inferred from homology"/>
<dbReference type="OrthoDB" id="498204at2759"/>
<evidence type="ECO:0000259" key="3">
    <source>
        <dbReference type="Pfam" id="PF01571"/>
    </source>
</evidence>
<dbReference type="Pfam" id="PF08669">
    <property type="entry name" value="GCV_T_C"/>
    <property type="match status" value="1"/>
</dbReference>
<dbReference type="InterPro" id="IPR018959">
    <property type="entry name" value="DUF1989"/>
</dbReference>
<dbReference type="InterPro" id="IPR013977">
    <property type="entry name" value="GcvT_C"/>
</dbReference>
<dbReference type="SUPFAM" id="SSF103025">
    <property type="entry name" value="Folate-binding domain"/>
    <property type="match status" value="1"/>
</dbReference>
<feature type="region of interest" description="Disordered" evidence="2">
    <location>
        <begin position="105"/>
        <end position="124"/>
    </location>
</feature>
<evidence type="ECO:0000313" key="7">
    <source>
        <dbReference type="Proteomes" id="UP000070544"/>
    </source>
</evidence>
<dbReference type="Gene3D" id="3.30.1360.120">
    <property type="entry name" value="Probable tRNA modification gtpase trme, domain 1"/>
    <property type="match status" value="1"/>
</dbReference>
<dbReference type="PANTHER" id="PTHR43757">
    <property type="entry name" value="AMINOMETHYLTRANSFERASE"/>
    <property type="match status" value="1"/>
</dbReference>
<sequence>MALVEVLPLSSIVTSLRLPTTSSANGSFVDRSKIRIVGGTSALIGGLKPGDKVNVVDLEGRQPCEVVVFESVAGKLAVNLDAAAAAPAPTSDDYLVDTVTDLVGSVHPNESADSGDTQQTPDLGDLTDIAKATQESLTAPPAPAAAPKKPADAPPATNGAAAPPPKPAVPKKPAAPKEPPVNVTVTVEDTKPVVSVGPSTALGALKLAASTTSTTASDAAPPSADTPNPSADAKAILSALSTLHFDTNTDTAPSAYHFFSAKTSAPHSGVSLTITSSIALLISAPSSPMTPDAIDPLTDRLGPVPPTDLIVIVERSGGVGGSGLGTVGRKKTIREPPLPLAKPKLDIRVKKATAVAYEVEEGDYIQVIDISGQQCSDFLAYAPSSKSAMPKLLGLDPTVTRTINGTTYPGPGLFNKFFNEEMVPLVEVVRDTVGRHDTFGLACTAKYYEDMGYPGHPNCTDNFGAALAPYGIAPAASYQAINLFYNTAVSSDHTAIGLEEPWSRPGDYVLFRALTKLVCSSSACPDDIDPANGWDPSEIQVRIYSKTETFTPAIATRITPAAQPTLTKFSGFHPRTSKLTRSFTPYRGYWLPTCFTKWGPLEEYKACRERVTVCDLSALRKFEVLGPDAGELLERAVTREVRKMPIAGVTYTGITYPTGCLMDDATIARLSSTNYRLVCGDPYVGQWLRALAARLGLHRVWIKSSTDHLHNIAVQGPKSRATLEKCIWTPPVRPNISELGWFKLTIGRIGGPTGVPVLVTRTGYTGELGFEVWSHPKDACAVWDAVWEAGQEFDIAPMGLDALDMVRVEAGLIFAGYEFDDTTDPFEAGIGFACPATKTTPFVGAAALANRRAHPQRTLVSLKLKSNDCVSHGQPVFVGRYKVGVVTSGVETPLFGHIGLARVLVQYAKPGTQLEVGQLDGYAKRVRAEVGVTHPLYDPEKKKPRGVAM</sequence>
<feature type="domain" description="DUF1989" evidence="5">
    <location>
        <begin position="348"/>
        <end position="517"/>
    </location>
</feature>
<evidence type="ECO:0000259" key="5">
    <source>
        <dbReference type="Pfam" id="PF09347"/>
    </source>
</evidence>
<dbReference type="EMBL" id="KQ965744">
    <property type="protein sequence ID" value="KXS18042.1"/>
    <property type="molecule type" value="Genomic_DNA"/>
</dbReference>
<gene>
    <name evidence="6" type="ORF">M427DRAFT_237899</name>
</gene>
<dbReference type="InterPro" id="IPR027266">
    <property type="entry name" value="TrmE/GcvT-like"/>
</dbReference>
<reference evidence="6 7" key="1">
    <citation type="journal article" date="2015" name="Genome Biol. Evol.">
        <title>Phylogenomic analyses indicate that early fungi evolved digesting cell walls of algal ancestors of land plants.</title>
        <authorList>
            <person name="Chang Y."/>
            <person name="Wang S."/>
            <person name="Sekimoto S."/>
            <person name="Aerts A.L."/>
            <person name="Choi C."/>
            <person name="Clum A."/>
            <person name="LaButti K.M."/>
            <person name="Lindquist E.A."/>
            <person name="Yee Ngan C."/>
            <person name="Ohm R.A."/>
            <person name="Salamov A.A."/>
            <person name="Grigoriev I.V."/>
            <person name="Spatafora J.W."/>
            <person name="Berbee M.L."/>
        </authorList>
    </citation>
    <scope>NUCLEOTIDE SEQUENCE [LARGE SCALE GENOMIC DNA]</scope>
    <source>
        <strain evidence="6 7">JEL478</strain>
    </source>
</reference>
<feature type="compositionally biased region" description="Polar residues" evidence="2">
    <location>
        <begin position="111"/>
        <end position="121"/>
    </location>
</feature>
<protein>
    <submittedName>
        <fullName evidence="6">Aminomethyltransferase folate-binding domain-containing protein</fullName>
    </submittedName>
</protein>
<feature type="domain" description="GCVT N-terminal" evidence="3">
    <location>
        <begin position="573"/>
        <end position="837"/>
    </location>
</feature>
<dbReference type="GO" id="GO:0032259">
    <property type="term" value="P:methylation"/>
    <property type="evidence" value="ECO:0007669"/>
    <property type="project" value="UniProtKB-KW"/>
</dbReference>